<comment type="caution">
    <text evidence="4">Lacks conserved residue(s) required for the propagation of feature annotation.</text>
</comment>
<dbReference type="PANTHER" id="PTHR14226">
    <property type="entry name" value="NEUROPATHY TARGET ESTERASE/SWISS CHEESE D.MELANOGASTER"/>
    <property type="match status" value="1"/>
</dbReference>
<dbReference type="AlphaFoldDB" id="A0A1H8E872"/>
<evidence type="ECO:0000313" key="7">
    <source>
        <dbReference type="Proteomes" id="UP000199695"/>
    </source>
</evidence>
<dbReference type="SUPFAM" id="SSF52151">
    <property type="entry name" value="FabD/lysophospholipase-like"/>
    <property type="match status" value="1"/>
</dbReference>
<evidence type="ECO:0000256" key="1">
    <source>
        <dbReference type="ARBA" id="ARBA00022801"/>
    </source>
</evidence>
<keyword evidence="7" id="KW-1185">Reference proteome</keyword>
<dbReference type="PROSITE" id="PS51635">
    <property type="entry name" value="PNPLA"/>
    <property type="match status" value="1"/>
</dbReference>
<feature type="active site" description="Proton acceptor" evidence="4">
    <location>
        <position position="153"/>
    </location>
</feature>
<feature type="active site" description="Nucleophile" evidence="4">
    <location>
        <position position="41"/>
    </location>
</feature>
<name>A0A1H8E872_9BACL</name>
<organism evidence="6 7">
    <name type="scientific">Lihuaxuella thermophila</name>
    <dbReference type="NCBI Taxonomy" id="1173111"/>
    <lineage>
        <taxon>Bacteria</taxon>
        <taxon>Bacillati</taxon>
        <taxon>Bacillota</taxon>
        <taxon>Bacilli</taxon>
        <taxon>Bacillales</taxon>
        <taxon>Thermoactinomycetaceae</taxon>
        <taxon>Lihuaxuella</taxon>
    </lineage>
</organism>
<proteinExistence type="predicted"/>
<protein>
    <submittedName>
        <fullName evidence="6">NTE family protein</fullName>
    </submittedName>
</protein>
<keyword evidence="3 4" id="KW-0443">Lipid metabolism</keyword>
<dbReference type="OrthoDB" id="9770965at2"/>
<reference evidence="6 7" key="1">
    <citation type="submission" date="2016-10" db="EMBL/GenBank/DDBJ databases">
        <authorList>
            <person name="de Groot N.N."/>
        </authorList>
    </citation>
    <scope>NUCLEOTIDE SEQUENCE [LARGE SCALE GENOMIC DNA]</scope>
    <source>
        <strain evidence="6 7">DSM 46701</strain>
    </source>
</reference>
<gene>
    <name evidence="6" type="ORF">SAMN05444955_106180</name>
</gene>
<dbReference type="GO" id="GO:0016787">
    <property type="term" value="F:hydrolase activity"/>
    <property type="evidence" value="ECO:0007669"/>
    <property type="project" value="UniProtKB-UniRule"/>
</dbReference>
<evidence type="ECO:0000256" key="3">
    <source>
        <dbReference type="ARBA" id="ARBA00023098"/>
    </source>
</evidence>
<dbReference type="InterPro" id="IPR050301">
    <property type="entry name" value="NTE"/>
</dbReference>
<dbReference type="Proteomes" id="UP000199695">
    <property type="component" value="Unassembled WGS sequence"/>
</dbReference>
<feature type="short sequence motif" description="DGA/G" evidence="4">
    <location>
        <begin position="153"/>
        <end position="155"/>
    </location>
</feature>
<dbReference type="Pfam" id="PF01734">
    <property type="entry name" value="Patatin"/>
    <property type="match status" value="1"/>
</dbReference>
<feature type="short sequence motif" description="GXSXG" evidence="4">
    <location>
        <begin position="39"/>
        <end position="43"/>
    </location>
</feature>
<dbReference type="RefSeq" id="WP_089967355.1">
    <property type="nucleotide sequence ID" value="NZ_FOCQ01000006.1"/>
</dbReference>
<accession>A0A1H8E872</accession>
<keyword evidence="1 4" id="KW-0378">Hydrolase</keyword>
<dbReference type="InterPro" id="IPR016035">
    <property type="entry name" value="Acyl_Trfase/lysoPLipase"/>
</dbReference>
<feature type="domain" description="PNPLA" evidence="5">
    <location>
        <begin position="8"/>
        <end position="166"/>
    </location>
</feature>
<dbReference type="Gene3D" id="3.40.1090.10">
    <property type="entry name" value="Cytosolic phospholipase A2 catalytic domain"/>
    <property type="match status" value="2"/>
</dbReference>
<dbReference type="GO" id="GO:0016042">
    <property type="term" value="P:lipid catabolic process"/>
    <property type="evidence" value="ECO:0007669"/>
    <property type="project" value="UniProtKB-UniRule"/>
</dbReference>
<dbReference type="InterPro" id="IPR002641">
    <property type="entry name" value="PNPLA_dom"/>
</dbReference>
<evidence type="ECO:0000256" key="4">
    <source>
        <dbReference type="PROSITE-ProRule" id="PRU01161"/>
    </source>
</evidence>
<dbReference type="PANTHER" id="PTHR14226:SF76">
    <property type="entry name" value="NTE FAMILY PROTEIN RSSA"/>
    <property type="match status" value="1"/>
</dbReference>
<sequence>MSRPKIGLALSSGAARGLAHIGVLKVLEQEGIPVDFIAGSSMGSIIGVLYANGLNLDLCEQLAIRLKRKHWLDLTVPRRGFVIGDKVKELIGLLTHHKRLEELRIPTAVIATDLIAGERVVFTSGPIDEAVRASISIPGIFEPVRIGDRLLVDGGVIDRVPISVVREMGADFVIAVDVIPRISRVQVVNIFDVIAQTLGIMERELSNGQIRSADFVIHPDVSDISPTAFTRVEECIRRGEDEARAQVRQLKELIQNWQGESVNEFQNAE</sequence>
<keyword evidence="2 4" id="KW-0442">Lipid degradation</keyword>
<dbReference type="EMBL" id="FOCQ01000006">
    <property type="protein sequence ID" value="SEN15600.1"/>
    <property type="molecule type" value="Genomic_DNA"/>
</dbReference>
<evidence type="ECO:0000259" key="5">
    <source>
        <dbReference type="PROSITE" id="PS51635"/>
    </source>
</evidence>
<dbReference type="STRING" id="1173111.SAMN05444955_106180"/>
<evidence type="ECO:0000313" key="6">
    <source>
        <dbReference type="EMBL" id="SEN15600.1"/>
    </source>
</evidence>
<evidence type="ECO:0000256" key="2">
    <source>
        <dbReference type="ARBA" id="ARBA00022963"/>
    </source>
</evidence>